<reference evidence="6" key="1">
    <citation type="submission" date="2022-01" db="EMBL/GenBank/DDBJ databases">
        <authorList>
            <person name="King R."/>
        </authorList>
    </citation>
    <scope>NUCLEOTIDE SEQUENCE</scope>
</reference>
<dbReference type="Pfam" id="PF04145">
    <property type="entry name" value="Ctr"/>
    <property type="match status" value="1"/>
</dbReference>
<evidence type="ECO:0000256" key="3">
    <source>
        <dbReference type="ARBA" id="ARBA00023136"/>
    </source>
</evidence>
<keyword evidence="4" id="KW-0813">Transport</keyword>
<keyword evidence="4" id="KW-0406">Ion transport</keyword>
<proteinExistence type="inferred from homology"/>
<accession>A0A9N9T992</accession>
<dbReference type="EMBL" id="OU898281">
    <property type="protein sequence ID" value="CAG9836846.1"/>
    <property type="molecule type" value="Genomic_DNA"/>
</dbReference>
<evidence type="ECO:0000313" key="7">
    <source>
        <dbReference type="Proteomes" id="UP001153709"/>
    </source>
</evidence>
<evidence type="ECO:0000256" key="1">
    <source>
        <dbReference type="ARBA" id="ARBA00022692"/>
    </source>
</evidence>
<comment type="subcellular location">
    <subcellularLocation>
        <location evidence="4">Membrane</location>
        <topology evidence="4">Multi-pass membrane protein</topology>
    </subcellularLocation>
</comment>
<dbReference type="PANTHER" id="PTHR12483">
    <property type="entry name" value="SOLUTE CARRIER FAMILY 31 COPPER TRANSPORTERS"/>
    <property type="match status" value="1"/>
</dbReference>
<keyword evidence="7" id="KW-1185">Reference proteome</keyword>
<protein>
    <recommendedName>
        <fullName evidence="4">Copper transport protein</fullName>
    </recommendedName>
</protein>
<feature type="transmembrane region" description="Helical" evidence="4">
    <location>
        <begin position="47"/>
        <end position="70"/>
    </location>
</feature>
<evidence type="ECO:0000256" key="5">
    <source>
        <dbReference type="SAM" id="MobiDB-lite"/>
    </source>
</evidence>
<organism evidence="6 7">
    <name type="scientific">Diabrotica balteata</name>
    <name type="common">Banded cucumber beetle</name>
    <dbReference type="NCBI Taxonomy" id="107213"/>
    <lineage>
        <taxon>Eukaryota</taxon>
        <taxon>Metazoa</taxon>
        <taxon>Ecdysozoa</taxon>
        <taxon>Arthropoda</taxon>
        <taxon>Hexapoda</taxon>
        <taxon>Insecta</taxon>
        <taxon>Pterygota</taxon>
        <taxon>Neoptera</taxon>
        <taxon>Endopterygota</taxon>
        <taxon>Coleoptera</taxon>
        <taxon>Polyphaga</taxon>
        <taxon>Cucujiformia</taxon>
        <taxon>Chrysomeloidea</taxon>
        <taxon>Chrysomelidae</taxon>
        <taxon>Galerucinae</taxon>
        <taxon>Diabroticina</taxon>
        <taxon>Diabroticites</taxon>
        <taxon>Diabrotica</taxon>
    </lineage>
</organism>
<evidence type="ECO:0000313" key="6">
    <source>
        <dbReference type="EMBL" id="CAG9836846.1"/>
    </source>
</evidence>
<sequence length="185" mass="21216">MDHSQHSLHEGHNMDHSMDHMHNPDGTGMDMNMYFKFSTDEYVLFKAWHFTTAGGLIGSMVGIAILAAIYEGLKYFREYLFWKTYNSLQYRAVSLPDKNATPEEPQVVQMIGGVIHKKPPTMLSKMHALQTILHMVQMVLSYFLMLIFMTFNVWLCLAVVFGAGVGYFLFGWKKSVVVDVTEHCH</sequence>
<dbReference type="InterPro" id="IPR007274">
    <property type="entry name" value="Cop_transporter"/>
</dbReference>
<keyword evidence="2 4" id="KW-1133">Transmembrane helix</keyword>
<dbReference type="GO" id="GO:0005375">
    <property type="term" value="F:copper ion transmembrane transporter activity"/>
    <property type="evidence" value="ECO:0007669"/>
    <property type="project" value="UniProtKB-UniRule"/>
</dbReference>
<name>A0A9N9T992_DIABA</name>
<dbReference type="AlphaFoldDB" id="A0A9N9T992"/>
<dbReference type="Proteomes" id="UP001153709">
    <property type="component" value="Chromosome 6"/>
</dbReference>
<keyword evidence="4" id="KW-0186">Copper</keyword>
<dbReference type="GO" id="GO:0016020">
    <property type="term" value="C:membrane"/>
    <property type="evidence" value="ECO:0007669"/>
    <property type="project" value="UniProtKB-SubCell"/>
</dbReference>
<dbReference type="PANTHER" id="PTHR12483:SF115">
    <property type="entry name" value="COPPER TRANSPORT PROTEIN"/>
    <property type="match status" value="1"/>
</dbReference>
<comment type="similarity">
    <text evidence="4">Belongs to the copper transporter (Ctr) (TC 1.A.56) family. SLC31A subfamily.</text>
</comment>
<keyword evidence="1 4" id="KW-0812">Transmembrane</keyword>
<evidence type="ECO:0000256" key="4">
    <source>
        <dbReference type="RuleBase" id="RU367022"/>
    </source>
</evidence>
<evidence type="ECO:0000256" key="2">
    <source>
        <dbReference type="ARBA" id="ARBA00022989"/>
    </source>
</evidence>
<keyword evidence="3 4" id="KW-0472">Membrane</keyword>
<feature type="region of interest" description="Disordered" evidence="5">
    <location>
        <begin position="1"/>
        <end position="22"/>
    </location>
</feature>
<keyword evidence="4" id="KW-0187">Copper transport</keyword>
<gene>
    <name evidence="6" type="ORF">DIABBA_LOCUS9893</name>
</gene>
<dbReference type="OrthoDB" id="161814at2759"/>